<dbReference type="InterPro" id="IPR011606">
    <property type="entry name" value="Brnchd-chn_aa_trnsp_permease"/>
</dbReference>
<keyword evidence="11" id="KW-1185">Reference proteome</keyword>
<feature type="region of interest" description="Disordered" evidence="8">
    <location>
        <begin position="1"/>
        <end position="21"/>
    </location>
</feature>
<evidence type="ECO:0000256" key="4">
    <source>
        <dbReference type="ARBA" id="ARBA00022475"/>
    </source>
</evidence>
<dbReference type="STRING" id="356660.SAMN05444336_103390"/>
<dbReference type="Proteomes" id="UP000199118">
    <property type="component" value="Unassembled WGS sequence"/>
</dbReference>
<dbReference type="GO" id="GO:1903785">
    <property type="term" value="P:L-valine transmembrane transport"/>
    <property type="evidence" value="ECO:0007669"/>
    <property type="project" value="TreeGrafter"/>
</dbReference>
<dbReference type="EMBL" id="FNMZ01000003">
    <property type="protein sequence ID" value="SDX13133.1"/>
    <property type="molecule type" value="Genomic_DNA"/>
</dbReference>
<feature type="transmembrane region" description="Helical" evidence="9">
    <location>
        <begin position="93"/>
        <end position="114"/>
    </location>
</feature>
<feature type="transmembrane region" description="Helical" evidence="9">
    <location>
        <begin position="126"/>
        <end position="147"/>
    </location>
</feature>
<dbReference type="GO" id="GO:0005886">
    <property type="term" value="C:plasma membrane"/>
    <property type="evidence" value="ECO:0007669"/>
    <property type="project" value="UniProtKB-SubCell"/>
</dbReference>
<dbReference type="AlphaFoldDB" id="A0A1H2Z6M5"/>
<keyword evidence="6 9" id="KW-1133">Transmembrane helix</keyword>
<evidence type="ECO:0000256" key="6">
    <source>
        <dbReference type="ARBA" id="ARBA00022989"/>
    </source>
</evidence>
<dbReference type="Pfam" id="PF03591">
    <property type="entry name" value="AzlC"/>
    <property type="match status" value="1"/>
</dbReference>
<gene>
    <name evidence="10" type="ORF">SAMN05444336_103390</name>
</gene>
<feature type="transmembrane region" description="Helical" evidence="9">
    <location>
        <begin position="38"/>
        <end position="62"/>
    </location>
</feature>
<dbReference type="RefSeq" id="WP_245710519.1">
    <property type="nucleotide sequence ID" value="NZ_FNMZ01000003.1"/>
</dbReference>
<evidence type="ECO:0000256" key="8">
    <source>
        <dbReference type="SAM" id="MobiDB-lite"/>
    </source>
</evidence>
<comment type="similarity">
    <text evidence="2">Belongs to the AzlC family.</text>
</comment>
<keyword evidence="4" id="KW-1003">Cell membrane</keyword>
<evidence type="ECO:0000256" key="9">
    <source>
        <dbReference type="SAM" id="Phobius"/>
    </source>
</evidence>
<comment type="subcellular location">
    <subcellularLocation>
        <location evidence="1">Cell membrane</location>
        <topology evidence="1">Multi-pass membrane protein</topology>
    </subcellularLocation>
</comment>
<evidence type="ECO:0000256" key="7">
    <source>
        <dbReference type="ARBA" id="ARBA00023136"/>
    </source>
</evidence>
<evidence type="ECO:0000256" key="3">
    <source>
        <dbReference type="ARBA" id="ARBA00022448"/>
    </source>
</evidence>
<feature type="transmembrane region" description="Helical" evidence="9">
    <location>
        <begin position="235"/>
        <end position="255"/>
    </location>
</feature>
<organism evidence="10 11">
    <name type="scientific">Albimonas donghaensis</name>
    <dbReference type="NCBI Taxonomy" id="356660"/>
    <lineage>
        <taxon>Bacteria</taxon>
        <taxon>Pseudomonadati</taxon>
        <taxon>Pseudomonadota</taxon>
        <taxon>Alphaproteobacteria</taxon>
        <taxon>Rhodobacterales</taxon>
        <taxon>Paracoccaceae</taxon>
        <taxon>Albimonas</taxon>
    </lineage>
</organism>
<name>A0A1H2Z6M5_9RHOB</name>
<evidence type="ECO:0000256" key="2">
    <source>
        <dbReference type="ARBA" id="ARBA00010735"/>
    </source>
</evidence>
<evidence type="ECO:0000256" key="1">
    <source>
        <dbReference type="ARBA" id="ARBA00004651"/>
    </source>
</evidence>
<evidence type="ECO:0000313" key="10">
    <source>
        <dbReference type="EMBL" id="SDX13133.1"/>
    </source>
</evidence>
<dbReference type="PANTHER" id="PTHR34979:SF1">
    <property type="entry name" value="INNER MEMBRANE PROTEIN YGAZ"/>
    <property type="match status" value="1"/>
</dbReference>
<evidence type="ECO:0000313" key="11">
    <source>
        <dbReference type="Proteomes" id="UP000199118"/>
    </source>
</evidence>
<keyword evidence="3" id="KW-0813">Transport</keyword>
<feature type="transmembrane region" description="Helical" evidence="9">
    <location>
        <begin position="212"/>
        <end position="229"/>
    </location>
</feature>
<sequence length="270" mass="27726">MKDLPPDPSMSAAEPVRNPSASPFRGDGEFLRGFRSGALAGIPFMVVVWPFGLLFGVVATAAGMDLTGIMVLTSFVIAGASQFVLIELISDGAPVIVAILAALAVNLRLAMYSASLAPYFTGTSSWVRAIAGYFVVDQVYGLALRRYQDRPEESRARRIGYYFGSGAPILPSWIAGTAVGALAGSAIPASLPIDFAPPLTFFALAAPMIRGVPNLCAAAVAVTAALLLAELPWSLGLLAASGLGMGTGAAVEIALARRAAARADAGGAAR</sequence>
<keyword evidence="5 9" id="KW-0812">Transmembrane</keyword>
<protein>
    <submittedName>
        <fullName evidence="10">Predicted branched-chain amino acid permease (Azaleucine resistance)</fullName>
    </submittedName>
</protein>
<dbReference type="PANTHER" id="PTHR34979">
    <property type="entry name" value="INNER MEMBRANE PROTEIN YGAZ"/>
    <property type="match status" value="1"/>
</dbReference>
<evidence type="ECO:0000256" key="5">
    <source>
        <dbReference type="ARBA" id="ARBA00022692"/>
    </source>
</evidence>
<accession>A0A1H2Z6M5</accession>
<proteinExistence type="inferred from homology"/>
<reference evidence="10 11" key="1">
    <citation type="submission" date="2016-10" db="EMBL/GenBank/DDBJ databases">
        <authorList>
            <person name="de Groot N.N."/>
        </authorList>
    </citation>
    <scope>NUCLEOTIDE SEQUENCE [LARGE SCALE GENOMIC DNA]</scope>
    <source>
        <strain evidence="10 11">DSM 17890</strain>
    </source>
</reference>
<keyword evidence="7 9" id="KW-0472">Membrane</keyword>
<feature type="transmembrane region" description="Helical" evidence="9">
    <location>
        <begin position="159"/>
        <end position="180"/>
    </location>
</feature>